<evidence type="ECO:0008006" key="3">
    <source>
        <dbReference type="Google" id="ProtNLM"/>
    </source>
</evidence>
<dbReference type="Proteomes" id="UP001500630">
    <property type="component" value="Unassembled WGS sequence"/>
</dbReference>
<name>A0ABP7A3Z1_9ACTN</name>
<organism evidence="1 2">
    <name type="scientific">Nonomuraea rosea</name>
    <dbReference type="NCBI Taxonomy" id="638574"/>
    <lineage>
        <taxon>Bacteria</taxon>
        <taxon>Bacillati</taxon>
        <taxon>Actinomycetota</taxon>
        <taxon>Actinomycetes</taxon>
        <taxon>Streptosporangiales</taxon>
        <taxon>Streptosporangiaceae</taxon>
        <taxon>Nonomuraea</taxon>
    </lineage>
</organism>
<protein>
    <recommendedName>
        <fullName evidence="3">Transposase</fullName>
    </recommendedName>
</protein>
<reference evidence="2" key="1">
    <citation type="journal article" date="2019" name="Int. J. Syst. Evol. Microbiol.">
        <title>The Global Catalogue of Microorganisms (GCM) 10K type strain sequencing project: providing services to taxonomists for standard genome sequencing and annotation.</title>
        <authorList>
            <consortium name="The Broad Institute Genomics Platform"/>
            <consortium name="The Broad Institute Genome Sequencing Center for Infectious Disease"/>
            <person name="Wu L."/>
            <person name="Ma J."/>
        </authorList>
    </citation>
    <scope>NUCLEOTIDE SEQUENCE [LARGE SCALE GENOMIC DNA]</scope>
    <source>
        <strain evidence="2">JCM 17326</strain>
    </source>
</reference>
<keyword evidence="2" id="KW-1185">Reference proteome</keyword>
<comment type="caution">
    <text evidence="1">The sequence shown here is derived from an EMBL/GenBank/DDBJ whole genome shotgun (WGS) entry which is preliminary data.</text>
</comment>
<accession>A0ABP7A3Z1</accession>
<gene>
    <name evidence="1" type="ORF">GCM10022419_132660</name>
</gene>
<evidence type="ECO:0000313" key="1">
    <source>
        <dbReference type="EMBL" id="GAA3624503.1"/>
    </source>
</evidence>
<proteinExistence type="predicted"/>
<sequence>MRPARKGGPERPGAELFRPLRQVIESVNQTFKGQFTLERHHSRTHSHCLEE</sequence>
<dbReference type="EMBL" id="BAABDQ010000073">
    <property type="protein sequence ID" value="GAA3624503.1"/>
    <property type="molecule type" value="Genomic_DNA"/>
</dbReference>
<evidence type="ECO:0000313" key="2">
    <source>
        <dbReference type="Proteomes" id="UP001500630"/>
    </source>
</evidence>